<evidence type="ECO:0000313" key="3">
    <source>
        <dbReference type="EMBL" id="ANV80001.1"/>
    </source>
</evidence>
<feature type="coiled-coil region" evidence="1">
    <location>
        <begin position="239"/>
        <end position="266"/>
    </location>
</feature>
<feature type="compositionally biased region" description="Basic residues" evidence="2">
    <location>
        <begin position="315"/>
        <end position="324"/>
    </location>
</feature>
<reference evidence="3" key="2">
    <citation type="journal article" date="2015" name="ISME J.">
        <title>A new class of marine Euryarchaeota group II from the Mediterranean deep chlorophyll maximum.</title>
        <authorList>
            <person name="Martin-Cuadrado A.B."/>
            <person name="Garcia-Heredia I."/>
            <person name="Molto A.G."/>
            <person name="Lopez-Ubeda R."/>
            <person name="Kimes N."/>
            <person name="Lopez-Garcia P."/>
            <person name="Moreira D."/>
            <person name="Rodriguez-Valera F."/>
        </authorList>
    </citation>
    <scope>NUCLEOTIDE SEQUENCE</scope>
</reference>
<evidence type="ECO:0000256" key="1">
    <source>
        <dbReference type="SAM" id="Coils"/>
    </source>
</evidence>
<feature type="region of interest" description="Disordered" evidence="2">
    <location>
        <begin position="299"/>
        <end position="334"/>
    </location>
</feature>
<dbReference type="AlphaFoldDB" id="A0A1B1TCJ0"/>
<sequence>MRGKFGEGEEKPDSDLRERLHAMESRVRKMREVRNNFNDQAKVAADKRNSVQSQYKEHKEKIDLVLAEVKAIRAEIKMFKQKRNAIQAQMKSLFTKHKDSRSEHGKKRDASTEYAQLRQEVDALEKKFETSSVGIKKEKEMVETIKKFSKRIEELEPEVAKFELVSVDLSDLDSAIKTLKAEADAAHNAMIEAVGRVNEKSPEVDEVFAHRDFLKSEGDRFHLEFVELKEKANDVHSKIDEMMVDVNKARDELNLAREERKSWMVDHNKSIDKMMKTGSQSDDVAESLTKQLLETGSLTFGGLNSEDMRSSGSSKKSKKKKNMRRINMNASRKR</sequence>
<feature type="compositionally biased region" description="Basic and acidic residues" evidence="2">
    <location>
        <begin position="96"/>
        <end position="111"/>
    </location>
</feature>
<organism evidence="3">
    <name type="scientific">uncultured Poseidoniia archaeon</name>
    <dbReference type="NCBI Taxonomy" id="1697135"/>
    <lineage>
        <taxon>Archaea</taxon>
        <taxon>Methanobacteriati</taxon>
        <taxon>Thermoplasmatota</taxon>
        <taxon>Candidatus Poseidoniia</taxon>
        <taxon>environmental samples</taxon>
    </lineage>
</organism>
<evidence type="ECO:0000256" key="2">
    <source>
        <dbReference type="SAM" id="MobiDB-lite"/>
    </source>
</evidence>
<dbReference type="Pfam" id="PF23435">
    <property type="entry name" value="DUF7121"/>
    <property type="match status" value="1"/>
</dbReference>
<reference evidence="3" key="1">
    <citation type="submission" date="2014-11" db="EMBL/GenBank/DDBJ databases">
        <authorList>
            <person name="Zhu J."/>
            <person name="Qi W."/>
            <person name="Song R."/>
        </authorList>
    </citation>
    <scope>NUCLEOTIDE SEQUENCE</scope>
</reference>
<accession>A0A1B1TCJ0</accession>
<keyword evidence="1" id="KW-0175">Coiled coil</keyword>
<feature type="region of interest" description="Disordered" evidence="2">
    <location>
        <begin position="93"/>
        <end position="113"/>
    </location>
</feature>
<proteinExistence type="predicted"/>
<protein>
    <submittedName>
        <fullName evidence="3">Putative phosphoserine phosphatase</fullName>
    </submittedName>
</protein>
<name>A0A1B1TCJ0_9ARCH</name>
<dbReference type="InterPro" id="IPR055545">
    <property type="entry name" value="DUF7121"/>
</dbReference>
<dbReference type="EMBL" id="KP211863">
    <property type="protein sequence ID" value="ANV80001.1"/>
    <property type="molecule type" value="Genomic_DNA"/>
</dbReference>